<gene>
    <name evidence="2" type="ORF">MTR67_001248</name>
</gene>
<organism evidence="2 3">
    <name type="scientific">Solanum verrucosum</name>
    <dbReference type="NCBI Taxonomy" id="315347"/>
    <lineage>
        <taxon>Eukaryota</taxon>
        <taxon>Viridiplantae</taxon>
        <taxon>Streptophyta</taxon>
        <taxon>Embryophyta</taxon>
        <taxon>Tracheophyta</taxon>
        <taxon>Spermatophyta</taxon>
        <taxon>Magnoliopsida</taxon>
        <taxon>eudicotyledons</taxon>
        <taxon>Gunneridae</taxon>
        <taxon>Pentapetalae</taxon>
        <taxon>asterids</taxon>
        <taxon>lamiids</taxon>
        <taxon>Solanales</taxon>
        <taxon>Solanaceae</taxon>
        <taxon>Solanoideae</taxon>
        <taxon>Solaneae</taxon>
        <taxon>Solanum</taxon>
    </lineage>
</organism>
<dbReference type="EMBL" id="CP133612">
    <property type="protein sequence ID" value="WMV07863.1"/>
    <property type="molecule type" value="Genomic_DNA"/>
</dbReference>
<dbReference type="Pfam" id="PF24626">
    <property type="entry name" value="SH3_Tf2-1"/>
    <property type="match status" value="1"/>
</dbReference>
<accession>A0AAF0PN74</accession>
<evidence type="ECO:0000313" key="2">
    <source>
        <dbReference type="EMBL" id="WMV07863.1"/>
    </source>
</evidence>
<protein>
    <recommendedName>
        <fullName evidence="1">Tf2-1-like SH3-like domain-containing protein</fullName>
    </recommendedName>
</protein>
<reference evidence="2" key="1">
    <citation type="submission" date="2023-08" db="EMBL/GenBank/DDBJ databases">
        <title>A de novo genome assembly of Solanum verrucosum Schlechtendal, a Mexican diploid species geographically isolated from the other diploid A-genome species in potato relatives.</title>
        <authorList>
            <person name="Hosaka K."/>
        </authorList>
    </citation>
    <scope>NUCLEOTIDE SEQUENCE</scope>
    <source>
        <tissue evidence="2">Young leaves</tissue>
    </source>
</reference>
<feature type="domain" description="Tf2-1-like SH3-like" evidence="1">
    <location>
        <begin position="125"/>
        <end position="183"/>
    </location>
</feature>
<dbReference type="GO" id="GO:0003676">
    <property type="term" value="F:nucleic acid binding"/>
    <property type="evidence" value="ECO:0007669"/>
    <property type="project" value="InterPro"/>
</dbReference>
<dbReference type="PANTHER" id="PTHR46148:SF56">
    <property type="entry name" value="RETROTRANSPOSON PROTEIN"/>
    <property type="match status" value="1"/>
</dbReference>
<dbReference type="PANTHER" id="PTHR46148">
    <property type="entry name" value="CHROMO DOMAIN-CONTAINING PROTEIN"/>
    <property type="match status" value="1"/>
</dbReference>
<evidence type="ECO:0000259" key="1">
    <source>
        <dbReference type="Pfam" id="PF24626"/>
    </source>
</evidence>
<dbReference type="Gene3D" id="3.30.420.10">
    <property type="entry name" value="Ribonuclease H-like superfamily/Ribonuclease H"/>
    <property type="match status" value="1"/>
</dbReference>
<proteinExistence type="predicted"/>
<dbReference type="InterPro" id="IPR012337">
    <property type="entry name" value="RNaseH-like_sf"/>
</dbReference>
<dbReference type="InterPro" id="IPR056924">
    <property type="entry name" value="SH3_Tf2-1"/>
</dbReference>
<dbReference type="AlphaFoldDB" id="A0AAF0PN74"/>
<dbReference type="InterPro" id="IPR036397">
    <property type="entry name" value="RNaseH_sf"/>
</dbReference>
<sequence length="262" mass="30010">MTKSAHFLPVKTTLSAEDYAKLYIQEIVRLHGVPISIISDRDGQAERTIQTLEDMLRACVIDFKGSWDDHLPLIEFAYKNSYHASIQMAPYEALYGRRCRSPIGWFEVGEAQLIGPDLVHQAMEKVSPMKGVMRFGKKGKLSPRYIGPYRITKRIGNVAYELELPQELAAVHPVFHISMLKKCIGDPSLILPTESIKVNDNLSYEEVPVQILDRQVRRLRTKEVASVKVLWRNQLVEEATWDAEEDMKKRYPYLFEFGGNAV</sequence>
<name>A0AAF0PN74_SOLVR</name>
<dbReference type="Proteomes" id="UP001234989">
    <property type="component" value="Chromosome 1"/>
</dbReference>
<keyword evidence="3" id="KW-1185">Reference proteome</keyword>
<dbReference type="SUPFAM" id="SSF53098">
    <property type="entry name" value="Ribonuclease H-like"/>
    <property type="match status" value="1"/>
</dbReference>
<evidence type="ECO:0000313" key="3">
    <source>
        <dbReference type="Proteomes" id="UP001234989"/>
    </source>
</evidence>